<dbReference type="InterPro" id="IPR012327">
    <property type="entry name" value="MeTrfase_D12"/>
</dbReference>
<accession>A0A225MAQ8</accession>
<comment type="similarity">
    <text evidence="1">Belongs to the N(4)/N(6)-methyltransferase family.</text>
</comment>
<dbReference type="EC" id="2.1.1.72" evidence="2"/>
<organism evidence="7 8">
    <name type="scientific">Candidimonas nitroreducens</name>
    <dbReference type="NCBI Taxonomy" id="683354"/>
    <lineage>
        <taxon>Bacteria</taxon>
        <taxon>Pseudomonadati</taxon>
        <taxon>Pseudomonadota</taxon>
        <taxon>Betaproteobacteria</taxon>
        <taxon>Burkholderiales</taxon>
        <taxon>Alcaligenaceae</taxon>
        <taxon>Candidimonas</taxon>
    </lineage>
</organism>
<dbReference type="InterPro" id="IPR029063">
    <property type="entry name" value="SAM-dependent_MTases_sf"/>
</dbReference>
<keyword evidence="8" id="KW-1185">Reference proteome</keyword>
<evidence type="ECO:0000256" key="6">
    <source>
        <dbReference type="ARBA" id="ARBA00047942"/>
    </source>
</evidence>
<dbReference type="GO" id="GO:0009007">
    <property type="term" value="F:site-specific DNA-methyltransferase (adenine-specific) activity"/>
    <property type="evidence" value="ECO:0007669"/>
    <property type="project" value="UniProtKB-EC"/>
</dbReference>
<evidence type="ECO:0000256" key="1">
    <source>
        <dbReference type="ARBA" id="ARBA00006594"/>
    </source>
</evidence>
<dbReference type="Proteomes" id="UP000214603">
    <property type="component" value="Unassembled WGS sequence"/>
</dbReference>
<name>A0A225MAQ8_9BURK</name>
<keyword evidence="3 7" id="KW-0489">Methyltransferase</keyword>
<evidence type="ECO:0000313" key="8">
    <source>
        <dbReference type="Proteomes" id="UP000214603"/>
    </source>
</evidence>
<gene>
    <name evidence="7" type="ORF">CEY11_15545</name>
</gene>
<dbReference type="GO" id="GO:0006298">
    <property type="term" value="P:mismatch repair"/>
    <property type="evidence" value="ECO:0007669"/>
    <property type="project" value="TreeGrafter"/>
</dbReference>
<dbReference type="Gene3D" id="1.10.1020.10">
    <property type="entry name" value="Adenine-specific Methyltransferase, Domain 2"/>
    <property type="match status" value="1"/>
</dbReference>
<dbReference type="EMBL" id="NJIH01000008">
    <property type="protein sequence ID" value="OWT58384.1"/>
    <property type="molecule type" value="Genomic_DNA"/>
</dbReference>
<keyword evidence="4 7" id="KW-0808">Transferase</keyword>
<keyword evidence="5" id="KW-0949">S-adenosyl-L-methionine</keyword>
<protein>
    <recommendedName>
        <fullName evidence="2">site-specific DNA-methyltransferase (adenine-specific)</fullName>
        <ecNumber evidence="2">2.1.1.72</ecNumber>
    </recommendedName>
</protein>
<evidence type="ECO:0000256" key="3">
    <source>
        <dbReference type="ARBA" id="ARBA00022603"/>
    </source>
</evidence>
<comment type="catalytic activity">
    <reaction evidence="6">
        <text>a 2'-deoxyadenosine in DNA + S-adenosyl-L-methionine = an N(6)-methyl-2'-deoxyadenosine in DNA + S-adenosyl-L-homocysteine + H(+)</text>
        <dbReference type="Rhea" id="RHEA:15197"/>
        <dbReference type="Rhea" id="RHEA-COMP:12418"/>
        <dbReference type="Rhea" id="RHEA-COMP:12419"/>
        <dbReference type="ChEBI" id="CHEBI:15378"/>
        <dbReference type="ChEBI" id="CHEBI:57856"/>
        <dbReference type="ChEBI" id="CHEBI:59789"/>
        <dbReference type="ChEBI" id="CHEBI:90615"/>
        <dbReference type="ChEBI" id="CHEBI:90616"/>
        <dbReference type="EC" id="2.1.1.72"/>
    </reaction>
</comment>
<dbReference type="AlphaFoldDB" id="A0A225MAQ8"/>
<dbReference type="GO" id="GO:0032259">
    <property type="term" value="P:methylation"/>
    <property type="evidence" value="ECO:0007669"/>
    <property type="project" value="UniProtKB-KW"/>
</dbReference>
<sequence length="285" mass="32911">MRTSSPLRYPGGKSAMADLLRRIRNLNQLGEFDLAEPFAGGAGASLSLLFQEEVPCIHLNDADPAIFDFWWTLKNRPAPFLSMIDTINVDMQEWVRQRSIYKKKSPPSRLQRGFSAFYLNRCNRSGIIMNGGPIGGINQTGKWKIDARFNRNDLRRRCERISEYKDRILITGDDGLNFIKSVNRKKTLLFIDPPYFVKGSLLYLNLLNPEYHEELAEELKASSDLKWVVTYDDCPEIRRLYEGWANVREFSLRYAAAERRRGKEILITPKGMILPDSQESLAIQW</sequence>
<dbReference type="SUPFAM" id="SSF53335">
    <property type="entry name" value="S-adenosyl-L-methionine-dependent methyltransferases"/>
    <property type="match status" value="1"/>
</dbReference>
<dbReference type="Pfam" id="PF02086">
    <property type="entry name" value="MethyltransfD12"/>
    <property type="match status" value="1"/>
</dbReference>
<dbReference type="GO" id="GO:1904047">
    <property type="term" value="F:S-adenosyl-L-methionine binding"/>
    <property type="evidence" value="ECO:0007669"/>
    <property type="project" value="TreeGrafter"/>
</dbReference>
<reference evidence="8" key="1">
    <citation type="submission" date="2017-06" db="EMBL/GenBank/DDBJ databases">
        <title>Herbaspirillum phytohormonus sp. nov., isolated from the root nodule of Robinia pseudoacacia in lead-zinc mine.</title>
        <authorList>
            <person name="Fan M."/>
            <person name="Lin Y."/>
        </authorList>
    </citation>
    <scope>NUCLEOTIDE SEQUENCE [LARGE SCALE GENOMIC DNA]</scope>
    <source>
        <strain evidence="8">SC-089</strain>
    </source>
</reference>
<dbReference type="InterPro" id="IPR012263">
    <property type="entry name" value="M_m6A_EcoRV"/>
</dbReference>
<dbReference type="GO" id="GO:0009307">
    <property type="term" value="P:DNA restriction-modification system"/>
    <property type="evidence" value="ECO:0007669"/>
    <property type="project" value="InterPro"/>
</dbReference>
<dbReference type="RefSeq" id="WP_088604296.1">
    <property type="nucleotide sequence ID" value="NZ_NJIH01000008.1"/>
</dbReference>
<evidence type="ECO:0000256" key="2">
    <source>
        <dbReference type="ARBA" id="ARBA00011900"/>
    </source>
</evidence>
<dbReference type="GO" id="GO:0043565">
    <property type="term" value="F:sequence-specific DNA binding"/>
    <property type="evidence" value="ECO:0007669"/>
    <property type="project" value="TreeGrafter"/>
</dbReference>
<evidence type="ECO:0000313" key="7">
    <source>
        <dbReference type="EMBL" id="OWT58384.1"/>
    </source>
</evidence>
<dbReference type="Gene3D" id="3.40.50.150">
    <property type="entry name" value="Vaccinia Virus protein VP39"/>
    <property type="match status" value="1"/>
</dbReference>
<dbReference type="PANTHER" id="PTHR30481">
    <property type="entry name" value="DNA ADENINE METHYLASE"/>
    <property type="match status" value="1"/>
</dbReference>
<proteinExistence type="inferred from homology"/>
<dbReference type="PANTHER" id="PTHR30481:SF2">
    <property type="entry name" value="SITE-SPECIFIC DNA-METHYLTRANSFERASE (ADENINE-SPECIFIC)"/>
    <property type="match status" value="1"/>
</dbReference>
<evidence type="ECO:0000256" key="4">
    <source>
        <dbReference type="ARBA" id="ARBA00022679"/>
    </source>
</evidence>
<dbReference type="InterPro" id="IPR023095">
    <property type="entry name" value="Ade_MeTrfase_dom_2"/>
</dbReference>
<evidence type="ECO:0000256" key="5">
    <source>
        <dbReference type="ARBA" id="ARBA00022691"/>
    </source>
</evidence>
<dbReference type="PIRSF" id="PIRSF000398">
    <property type="entry name" value="M_m6A_EcoRV"/>
    <property type="match status" value="1"/>
</dbReference>
<comment type="caution">
    <text evidence="7">The sequence shown here is derived from an EMBL/GenBank/DDBJ whole genome shotgun (WGS) entry which is preliminary data.</text>
</comment>